<dbReference type="PRINTS" id="PR00992">
    <property type="entry name" value="ALARACEMASE"/>
</dbReference>
<dbReference type="InterPro" id="IPR011079">
    <property type="entry name" value="Ala_racemase_C"/>
</dbReference>
<dbReference type="InterPro" id="IPR029066">
    <property type="entry name" value="PLP-binding_barrel"/>
</dbReference>
<dbReference type="PATRIC" id="fig|1268635.3.peg.1968"/>
<dbReference type="AlphaFoldDB" id="W0BFK5"/>
<keyword evidence="6" id="KW-1185">Reference proteome</keyword>
<evidence type="ECO:0000313" key="6">
    <source>
        <dbReference type="Proteomes" id="UP000018838"/>
    </source>
</evidence>
<dbReference type="PANTHER" id="PTHR30511:SF0">
    <property type="entry name" value="ALANINE RACEMASE, CATABOLIC-RELATED"/>
    <property type="match status" value="1"/>
</dbReference>
<organism evidence="5 6">
    <name type="scientific">Legionella oakridgensis ATCC 33761 = DSM 21215</name>
    <dbReference type="NCBI Taxonomy" id="1268635"/>
    <lineage>
        <taxon>Bacteria</taxon>
        <taxon>Pseudomonadati</taxon>
        <taxon>Pseudomonadota</taxon>
        <taxon>Gammaproteobacteria</taxon>
        <taxon>Legionellales</taxon>
        <taxon>Legionellaceae</taxon>
        <taxon>Legionella</taxon>
    </lineage>
</organism>
<name>W0BFK5_9GAMM</name>
<protein>
    <submittedName>
        <fullName evidence="5">Alanine racemase</fullName>
    </submittedName>
</protein>
<evidence type="ECO:0000259" key="4">
    <source>
        <dbReference type="SMART" id="SM01005"/>
    </source>
</evidence>
<proteinExistence type="predicted"/>
<evidence type="ECO:0000313" key="5">
    <source>
        <dbReference type="EMBL" id="AHE67476.1"/>
    </source>
</evidence>
<dbReference type="eggNOG" id="COG0787">
    <property type="taxonomic scope" value="Bacteria"/>
</dbReference>
<keyword evidence="2" id="KW-0663">Pyridoxal phosphate</keyword>
<dbReference type="Gene3D" id="3.20.20.10">
    <property type="entry name" value="Alanine racemase"/>
    <property type="match status" value="1"/>
</dbReference>
<dbReference type="SUPFAM" id="SSF51419">
    <property type="entry name" value="PLP-binding barrel"/>
    <property type="match status" value="1"/>
</dbReference>
<dbReference type="Proteomes" id="UP000018838">
    <property type="component" value="Chromosome"/>
</dbReference>
<evidence type="ECO:0000256" key="2">
    <source>
        <dbReference type="ARBA" id="ARBA00022898"/>
    </source>
</evidence>
<dbReference type="GO" id="GO:0030170">
    <property type="term" value="F:pyridoxal phosphate binding"/>
    <property type="evidence" value="ECO:0007669"/>
    <property type="project" value="TreeGrafter"/>
</dbReference>
<dbReference type="InterPro" id="IPR009006">
    <property type="entry name" value="Ala_racemase/Decarboxylase_C"/>
</dbReference>
<dbReference type="Gene3D" id="2.40.37.10">
    <property type="entry name" value="Lyase, Ornithine Decarboxylase, Chain A, domain 1"/>
    <property type="match status" value="1"/>
</dbReference>
<dbReference type="Pfam" id="PF01168">
    <property type="entry name" value="Ala_racemase_N"/>
    <property type="match status" value="1"/>
</dbReference>
<dbReference type="GO" id="GO:0005829">
    <property type="term" value="C:cytosol"/>
    <property type="evidence" value="ECO:0007669"/>
    <property type="project" value="TreeGrafter"/>
</dbReference>
<reference evidence="5 6" key="1">
    <citation type="journal article" date="2013" name="Int. J. Med. Microbiol.">
        <title>Legionella oakridgensis ATCC 33761 genome sequence and phenotypic characterization reveals its replication capacity in amoebae.</title>
        <authorList>
            <person name="Brzuszkiewicz E."/>
            <person name="Schulz T."/>
            <person name="Rydzewski K."/>
            <person name="Daniel R."/>
            <person name="Gillmaier N."/>
            <person name="Dittmann C."/>
            <person name="Holland G."/>
            <person name="Schunder E."/>
            <person name="Lautner M."/>
            <person name="Eisenreich W."/>
            <person name="Luck C."/>
            <person name="Heuner K."/>
        </authorList>
    </citation>
    <scope>NUCLEOTIDE SEQUENCE [LARGE SCALE GENOMIC DNA]</scope>
    <source>
        <strain>OR-10</strain>
        <strain evidence="6">ATCC 33761</strain>
    </source>
</reference>
<evidence type="ECO:0000256" key="3">
    <source>
        <dbReference type="ARBA" id="ARBA00023235"/>
    </source>
</evidence>
<sequence length="214" mass="23133">MAALLACPWVDKNIGLMTHLACADEPSKVSNQQQLQTFQELSLTFFEHSQSIANSAAIMALPESHADVVRPGIMLYGVSPFAHSTGRELGLMPVMHFISSISAIHRCPPASPVGYGGIWQSDKSSIIGIVPVGYGDGYPRHVSQASIWVNGFMAPVVGRVSMDMLMIDLTHCPNVQVGDAVELWGRNIPVEHVARAAGTIAYELLCQVSPRVRL</sequence>
<dbReference type="InterPro" id="IPR000821">
    <property type="entry name" value="Ala_racemase"/>
</dbReference>
<dbReference type="KEGG" id="lok:Loa_01930"/>
<dbReference type="NCBIfam" id="TIGR00492">
    <property type="entry name" value="alr"/>
    <property type="match status" value="1"/>
</dbReference>
<feature type="domain" description="Alanine racemase C-terminal" evidence="4">
    <location>
        <begin position="94"/>
        <end position="214"/>
    </location>
</feature>
<dbReference type="EMBL" id="CP004006">
    <property type="protein sequence ID" value="AHE67476.1"/>
    <property type="molecule type" value="Genomic_DNA"/>
</dbReference>
<dbReference type="STRING" id="1268635.Loa_01930"/>
<dbReference type="GO" id="GO:0008784">
    <property type="term" value="F:alanine racemase activity"/>
    <property type="evidence" value="ECO:0007669"/>
    <property type="project" value="InterPro"/>
</dbReference>
<evidence type="ECO:0000256" key="1">
    <source>
        <dbReference type="ARBA" id="ARBA00001933"/>
    </source>
</evidence>
<dbReference type="HOGENOM" id="CLU_028393_5_0_6"/>
<comment type="cofactor">
    <cofactor evidence="1">
        <name>pyridoxal 5'-phosphate</name>
        <dbReference type="ChEBI" id="CHEBI:597326"/>
    </cofactor>
</comment>
<dbReference type="Pfam" id="PF00842">
    <property type="entry name" value="Ala_racemase_C"/>
    <property type="match status" value="1"/>
</dbReference>
<dbReference type="SMART" id="SM01005">
    <property type="entry name" value="Ala_racemase_C"/>
    <property type="match status" value="1"/>
</dbReference>
<dbReference type="PANTHER" id="PTHR30511">
    <property type="entry name" value="ALANINE RACEMASE"/>
    <property type="match status" value="1"/>
</dbReference>
<dbReference type="SUPFAM" id="SSF50621">
    <property type="entry name" value="Alanine racemase C-terminal domain-like"/>
    <property type="match status" value="1"/>
</dbReference>
<gene>
    <name evidence="5" type="ORF">Loa_01930</name>
</gene>
<keyword evidence="3" id="KW-0413">Isomerase</keyword>
<dbReference type="InterPro" id="IPR001608">
    <property type="entry name" value="Ala_racemase_N"/>
</dbReference>
<dbReference type="GO" id="GO:0030632">
    <property type="term" value="P:D-alanine biosynthetic process"/>
    <property type="evidence" value="ECO:0007669"/>
    <property type="project" value="TreeGrafter"/>
</dbReference>
<accession>W0BFK5</accession>